<dbReference type="Proteomes" id="UP000886721">
    <property type="component" value="Unassembled WGS sequence"/>
</dbReference>
<reference evidence="1" key="1">
    <citation type="journal article" date="2021" name="PeerJ">
        <title>Extensive microbial diversity within the chicken gut microbiome revealed by metagenomics and culture.</title>
        <authorList>
            <person name="Gilroy R."/>
            <person name="Ravi A."/>
            <person name="Getino M."/>
            <person name="Pursley I."/>
            <person name="Horton D.L."/>
            <person name="Alikhan N.F."/>
            <person name="Baker D."/>
            <person name="Gharbi K."/>
            <person name="Hall N."/>
            <person name="Watson M."/>
            <person name="Adriaenssens E.M."/>
            <person name="Foster-Nyarko E."/>
            <person name="Jarju S."/>
            <person name="Secka A."/>
            <person name="Antonio M."/>
            <person name="Oren A."/>
            <person name="Chaudhuri R.R."/>
            <person name="La Ragione R."/>
            <person name="Hildebrand F."/>
            <person name="Pallen M.J."/>
        </authorList>
    </citation>
    <scope>NUCLEOTIDE SEQUENCE</scope>
    <source>
        <strain evidence="1">CHK191-13928</strain>
    </source>
</reference>
<dbReference type="AlphaFoldDB" id="A0A9D1WUA2"/>
<dbReference type="EMBL" id="DXEM01000007">
    <property type="protein sequence ID" value="HIX67042.1"/>
    <property type="molecule type" value="Genomic_DNA"/>
</dbReference>
<evidence type="ECO:0000313" key="1">
    <source>
        <dbReference type="EMBL" id="HIX67042.1"/>
    </source>
</evidence>
<evidence type="ECO:0000313" key="2">
    <source>
        <dbReference type="Proteomes" id="UP000886721"/>
    </source>
</evidence>
<protein>
    <submittedName>
        <fullName evidence="1">Uncharacterized protein</fullName>
    </submittedName>
</protein>
<comment type="caution">
    <text evidence="1">The sequence shown here is derived from an EMBL/GenBank/DDBJ whole genome shotgun (WGS) entry which is preliminary data.</text>
</comment>
<accession>A0A9D1WUA2</accession>
<reference evidence="1" key="2">
    <citation type="submission" date="2021-04" db="EMBL/GenBank/DDBJ databases">
        <authorList>
            <person name="Gilroy R."/>
        </authorList>
    </citation>
    <scope>NUCLEOTIDE SEQUENCE</scope>
    <source>
        <strain evidence="1">CHK191-13928</strain>
    </source>
</reference>
<gene>
    <name evidence="1" type="ORF">H9735_02805</name>
</gene>
<name>A0A9D1WUA2_9FIRM</name>
<sequence>MNLNINSPAYFTQQYGVDDDVYRYCQKCYEYFKDKEYSEMLKTIGICPVAAPDELYQQGKWKESTRFINYASCASIWIRINFEQYYNATSEEKITIIKDTILRAVKKTKSKGKFDYETFSRDLQNMTETQI</sequence>
<proteinExistence type="predicted"/>
<organism evidence="1 2">
    <name type="scientific">Candidatus Anaerostipes excrementavium</name>
    <dbReference type="NCBI Taxonomy" id="2838463"/>
    <lineage>
        <taxon>Bacteria</taxon>
        <taxon>Bacillati</taxon>
        <taxon>Bacillota</taxon>
        <taxon>Clostridia</taxon>
        <taxon>Lachnospirales</taxon>
        <taxon>Lachnospiraceae</taxon>
        <taxon>Anaerostipes</taxon>
    </lineage>
</organism>